<reference evidence="9" key="2">
    <citation type="submission" date="2021-04" db="EMBL/GenBank/DDBJ databases">
        <authorList>
            <person name="Gilroy R."/>
        </authorList>
    </citation>
    <scope>NUCLEOTIDE SEQUENCE</scope>
    <source>
        <strain evidence="9">ChiBcec1-1093</strain>
    </source>
</reference>
<keyword evidence="3" id="KW-1003">Cell membrane</keyword>
<feature type="transmembrane region" description="Helical" evidence="7">
    <location>
        <begin position="218"/>
        <end position="240"/>
    </location>
</feature>
<gene>
    <name evidence="9" type="ORF">IAA17_05915</name>
</gene>
<reference evidence="9" key="1">
    <citation type="journal article" date="2021" name="PeerJ">
        <title>Extensive microbial diversity within the chicken gut microbiome revealed by metagenomics and culture.</title>
        <authorList>
            <person name="Gilroy R."/>
            <person name="Ravi A."/>
            <person name="Getino M."/>
            <person name="Pursley I."/>
            <person name="Horton D.L."/>
            <person name="Alikhan N.F."/>
            <person name="Baker D."/>
            <person name="Gharbi K."/>
            <person name="Hall N."/>
            <person name="Watson M."/>
            <person name="Adriaenssens E.M."/>
            <person name="Foster-Nyarko E."/>
            <person name="Jarju S."/>
            <person name="Secka A."/>
            <person name="Antonio M."/>
            <person name="Oren A."/>
            <person name="Chaudhuri R.R."/>
            <person name="La Ragione R."/>
            <person name="Hildebrand F."/>
            <person name="Pallen M.J."/>
        </authorList>
    </citation>
    <scope>NUCLEOTIDE SEQUENCE</scope>
    <source>
        <strain evidence="9">ChiBcec1-1093</strain>
    </source>
</reference>
<dbReference type="PANTHER" id="PTHR30151:SF0">
    <property type="entry name" value="ABC TRANSPORTER PERMEASE PROTEIN MJ0413-RELATED"/>
    <property type="match status" value="1"/>
</dbReference>
<evidence type="ECO:0000256" key="2">
    <source>
        <dbReference type="ARBA" id="ARBA00022448"/>
    </source>
</evidence>
<evidence type="ECO:0000256" key="1">
    <source>
        <dbReference type="ARBA" id="ARBA00004651"/>
    </source>
</evidence>
<feature type="domain" description="ABC transmembrane type-1" evidence="8">
    <location>
        <begin position="52"/>
        <end position="236"/>
    </location>
</feature>
<keyword evidence="4 7" id="KW-0812">Transmembrane</keyword>
<evidence type="ECO:0000256" key="6">
    <source>
        <dbReference type="ARBA" id="ARBA00023136"/>
    </source>
</evidence>
<dbReference type="Gene3D" id="1.10.3720.10">
    <property type="entry name" value="MetI-like"/>
    <property type="match status" value="1"/>
</dbReference>
<sequence length="254" mass="28082">MEHFYLTRKLLIFLFWTALWQAASMAVGNSILLVGPADVLKTLIALAATADFWKTIACSAGKIFLGFFLAFAAGIFLGTASFRLPFLEELLAPVIALMKSIPVASFVILALIWIGSENLCIFISFLVVLPMIYLNTLAGLRSTAPELLEMADVFHVPFFRRIRYLYLPALLPYLISGCRVALGMSWKSGVAAEVIGTPAWSIGKQLYLSKTWLDTASLFSWTLVIIAVSAVFERIILFLLSRIPCGTPYKEEGK</sequence>
<name>A0A9D2GIF5_9FIRM</name>
<accession>A0A9D2GIF5</accession>
<proteinExistence type="inferred from homology"/>
<feature type="transmembrane region" description="Helical" evidence="7">
    <location>
        <begin position="164"/>
        <end position="182"/>
    </location>
</feature>
<evidence type="ECO:0000259" key="8">
    <source>
        <dbReference type="PROSITE" id="PS50928"/>
    </source>
</evidence>
<dbReference type="InterPro" id="IPR035906">
    <property type="entry name" value="MetI-like_sf"/>
</dbReference>
<organism evidence="9 10">
    <name type="scientific">Candidatus Lachnoclostridium stercorigallinarum</name>
    <dbReference type="NCBI Taxonomy" id="2838634"/>
    <lineage>
        <taxon>Bacteria</taxon>
        <taxon>Bacillati</taxon>
        <taxon>Bacillota</taxon>
        <taxon>Clostridia</taxon>
        <taxon>Lachnospirales</taxon>
        <taxon>Lachnospiraceae</taxon>
    </lineage>
</organism>
<dbReference type="Pfam" id="PF00528">
    <property type="entry name" value="BPD_transp_1"/>
    <property type="match status" value="1"/>
</dbReference>
<comment type="subcellular location">
    <subcellularLocation>
        <location evidence="1 7">Cell membrane</location>
        <topology evidence="1 7">Multi-pass membrane protein</topology>
    </subcellularLocation>
</comment>
<evidence type="ECO:0000256" key="4">
    <source>
        <dbReference type="ARBA" id="ARBA00022692"/>
    </source>
</evidence>
<comment type="similarity">
    <text evidence="7">Belongs to the binding-protein-dependent transport system permease family.</text>
</comment>
<dbReference type="InterPro" id="IPR000515">
    <property type="entry name" value="MetI-like"/>
</dbReference>
<dbReference type="EMBL" id="DXBC01000090">
    <property type="protein sequence ID" value="HIZ79306.1"/>
    <property type="molecule type" value="Genomic_DNA"/>
</dbReference>
<dbReference type="GO" id="GO:0055085">
    <property type="term" value="P:transmembrane transport"/>
    <property type="evidence" value="ECO:0007669"/>
    <property type="project" value="InterPro"/>
</dbReference>
<feature type="transmembrane region" description="Helical" evidence="7">
    <location>
        <begin position="121"/>
        <end position="140"/>
    </location>
</feature>
<evidence type="ECO:0000256" key="3">
    <source>
        <dbReference type="ARBA" id="ARBA00022475"/>
    </source>
</evidence>
<protein>
    <submittedName>
        <fullName evidence="9">ABC transporter permease subunit</fullName>
    </submittedName>
</protein>
<keyword evidence="5 7" id="KW-1133">Transmembrane helix</keyword>
<evidence type="ECO:0000313" key="10">
    <source>
        <dbReference type="Proteomes" id="UP000824101"/>
    </source>
</evidence>
<feature type="transmembrane region" description="Helical" evidence="7">
    <location>
        <begin position="52"/>
        <end position="78"/>
    </location>
</feature>
<dbReference type="GO" id="GO:0005886">
    <property type="term" value="C:plasma membrane"/>
    <property type="evidence" value="ECO:0007669"/>
    <property type="project" value="UniProtKB-SubCell"/>
</dbReference>
<keyword evidence="2 7" id="KW-0813">Transport</keyword>
<comment type="caution">
    <text evidence="9">The sequence shown here is derived from an EMBL/GenBank/DDBJ whole genome shotgun (WGS) entry which is preliminary data.</text>
</comment>
<dbReference type="PANTHER" id="PTHR30151">
    <property type="entry name" value="ALKANE SULFONATE ABC TRANSPORTER-RELATED, MEMBRANE SUBUNIT"/>
    <property type="match status" value="1"/>
</dbReference>
<dbReference type="Proteomes" id="UP000824101">
    <property type="component" value="Unassembled WGS sequence"/>
</dbReference>
<dbReference type="AlphaFoldDB" id="A0A9D2GIF5"/>
<feature type="transmembrane region" description="Helical" evidence="7">
    <location>
        <begin position="90"/>
        <end position="115"/>
    </location>
</feature>
<evidence type="ECO:0000256" key="7">
    <source>
        <dbReference type="RuleBase" id="RU363032"/>
    </source>
</evidence>
<evidence type="ECO:0000256" key="5">
    <source>
        <dbReference type="ARBA" id="ARBA00022989"/>
    </source>
</evidence>
<evidence type="ECO:0000313" key="9">
    <source>
        <dbReference type="EMBL" id="HIZ79306.1"/>
    </source>
</evidence>
<dbReference type="PROSITE" id="PS50928">
    <property type="entry name" value="ABC_TM1"/>
    <property type="match status" value="1"/>
</dbReference>
<dbReference type="SUPFAM" id="SSF161098">
    <property type="entry name" value="MetI-like"/>
    <property type="match status" value="1"/>
</dbReference>
<keyword evidence="6 7" id="KW-0472">Membrane</keyword>